<dbReference type="InterPro" id="IPR010384">
    <property type="entry name" value="MtfA_fam"/>
</dbReference>
<keyword evidence="2" id="KW-1185">Reference proteome</keyword>
<dbReference type="EMBL" id="JAVTTO010000001">
    <property type="protein sequence ID" value="MDT7830853.1"/>
    <property type="molecule type" value="Genomic_DNA"/>
</dbReference>
<dbReference type="RefSeq" id="WP_349240779.1">
    <property type="nucleotide sequence ID" value="NZ_JAVTTO010000001.1"/>
</dbReference>
<dbReference type="Proteomes" id="UP001257277">
    <property type="component" value="Unassembled WGS sequence"/>
</dbReference>
<protein>
    <submittedName>
        <fullName evidence="1">Zinc-dependent peptidase</fullName>
    </submittedName>
</protein>
<dbReference type="InterPro" id="IPR024079">
    <property type="entry name" value="MetalloPept_cat_dom_sf"/>
</dbReference>
<dbReference type="Pfam" id="PF06167">
    <property type="entry name" value="Peptidase_M90"/>
    <property type="match status" value="1"/>
</dbReference>
<evidence type="ECO:0000313" key="1">
    <source>
        <dbReference type="EMBL" id="MDT7830853.1"/>
    </source>
</evidence>
<evidence type="ECO:0000313" key="2">
    <source>
        <dbReference type="Proteomes" id="UP001257277"/>
    </source>
</evidence>
<proteinExistence type="predicted"/>
<gene>
    <name evidence="1" type="ORF">RQM59_00585</name>
</gene>
<accession>A0ABU3LB89</accession>
<dbReference type="CDD" id="cd20170">
    <property type="entry name" value="Peptidase_M90-like"/>
    <property type="match status" value="1"/>
</dbReference>
<dbReference type="PANTHER" id="PTHR30164">
    <property type="entry name" value="MTFA PEPTIDASE"/>
    <property type="match status" value="1"/>
</dbReference>
<dbReference type="Gene3D" id="3.40.390.10">
    <property type="entry name" value="Collagenase (Catalytic Domain)"/>
    <property type="match status" value="1"/>
</dbReference>
<comment type="caution">
    <text evidence="1">The sequence shown here is derived from an EMBL/GenBank/DDBJ whole genome shotgun (WGS) entry which is preliminary data.</text>
</comment>
<reference evidence="1 2" key="1">
    <citation type="submission" date="2023-09" db="EMBL/GenBank/DDBJ databases">
        <title>Novel taxa isolated from Blanes Bay.</title>
        <authorList>
            <person name="Rey-Velasco X."/>
            <person name="Lucena T."/>
        </authorList>
    </citation>
    <scope>NUCLEOTIDE SEQUENCE [LARGE SCALE GENOMIC DNA]</scope>
    <source>
        <strain evidence="1 2">S356</strain>
    </source>
</reference>
<dbReference type="PANTHER" id="PTHR30164:SF2">
    <property type="entry name" value="PROTEIN MTFA"/>
    <property type="match status" value="1"/>
</dbReference>
<dbReference type="SUPFAM" id="SSF55486">
    <property type="entry name" value="Metalloproteases ('zincins'), catalytic domain"/>
    <property type="match status" value="1"/>
</dbReference>
<organism evidence="1 2">
    <name type="scientific">Asprobacillus argus</name>
    <dbReference type="NCBI Taxonomy" id="3076534"/>
    <lineage>
        <taxon>Bacteria</taxon>
        <taxon>Pseudomonadati</taxon>
        <taxon>Bacteroidota</taxon>
        <taxon>Flavobacteriia</taxon>
        <taxon>Flavobacteriales</taxon>
        <taxon>Flavobacteriaceae</taxon>
        <taxon>Asprobacillus</taxon>
    </lineage>
</organism>
<sequence>MSSFSGIDRRYNSNYFYHYNASSKVTDNCKVILGSIYIMMTFGMRHYLTNTFNKIIIYPDVFHSKMNKALHKGEFNPMLGIVVFSWKDVVAGIEIENDNLHLGIHEFAHVLSIHSKKSNDSGAIVFSSGVDELLDYLSVGKNLHHIKNLGYIRKYAFTNSFEFIAVLLEYYFESPEVFKKLLPDVYNIIRKMLNNSC</sequence>
<name>A0ABU3LB89_9FLAO</name>